<feature type="binding site" evidence="9">
    <location>
        <position position="224"/>
    </location>
    <ligand>
        <name>[4Fe-4S] cluster</name>
        <dbReference type="ChEBI" id="CHEBI:49883"/>
    </ligand>
</feature>
<dbReference type="PANTHER" id="PTHR43661">
    <property type="entry name" value="D-XYLONATE DEHYDRATASE"/>
    <property type="match status" value="1"/>
</dbReference>
<dbReference type="SUPFAM" id="SSF143975">
    <property type="entry name" value="IlvD/EDD N-terminal domain-like"/>
    <property type="match status" value="1"/>
</dbReference>
<sequence>MTSLHPKIQEVTERIEKRSAETRATYLELIHGRKPDGFARQKLADGNLAHASAGCAVMDKTQLLGANWPNIGVITAYNDMLSAHAPYEDYPQIIRDAARKVNATAQVAGGVPAMCDGVTQGQQGMELSLFSRDVIALASAVSLSHDMFDGALHLGICDKIVPGLMIAALRFGWLPHIFVPGGPMPSGLPNPEKQRIRQEYALGNVDRDALLKAEAESYHSPGTCTFYGTANSNQMLMEVMGLHIPGAAFENPGTPLREALTRAAVSRVVELTVKRDYTPMGEMIDARSWVNAMVGLMATGGSTNHALHIPAMAAASGYQVELEDFADVSEITPLLCRIYPNGPADVNHFQAAGGMSFVMKELLQAGLLNGEARGIMGSIADHAKEPWLRDGEVAFRDAAETSGDTDIVRPASDPFQREGGLRMLNGPLGRGVIKVSSVKKDRRTIEAPARVFDDQEALKDAFKAGELDKDFVAVVRFQGPAANGMPELHALSPALGALQDKGFRVALVTDGRMSGASGKIPAAIHVSPEAARGGPLARVQDGDMIRLNAETGELGIDCDPSVFEAREPAQYRPNIQGQGLGRELFGAFRNNASRPDTGGSLFEFFLPLPGGSDG</sequence>
<evidence type="ECO:0000256" key="8">
    <source>
        <dbReference type="ARBA" id="ARBA00023277"/>
    </source>
</evidence>
<evidence type="ECO:0000256" key="5">
    <source>
        <dbReference type="ARBA" id="ARBA00023014"/>
    </source>
</evidence>
<dbReference type="InterPro" id="IPR000581">
    <property type="entry name" value="ILV_EDD_N"/>
</dbReference>
<keyword evidence="7 9" id="KW-0456">Lyase</keyword>
<dbReference type="InterPro" id="IPR056740">
    <property type="entry name" value="ILV_EDD_C"/>
</dbReference>
<comment type="caution">
    <text evidence="13">The sequence shown here is derived from an EMBL/GenBank/DDBJ whole genome shotgun (WGS) entry which is preliminary data.</text>
</comment>
<evidence type="ECO:0000256" key="3">
    <source>
        <dbReference type="ARBA" id="ARBA00022723"/>
    </source>
</evidence>
<dbReference type="SUPFAM" id="SSF52016">
    <property type="entry name" value="LeuD/IlvD-like"/>
    <property type="match status" value="1"/>
</dbReference>
<dbReference type="HAMAP" id="MF_02094">
    <property type="entry name" value="Edd"/>
    <property type="match status" value="1"/>
</dbReference>
<protein>
    <recommendedName>
        <fullName evidence="9 10">Phosphogluconate dehydratase</fullName>
        <ecNumber evidence="9 10">4.2.1.12</ecNumber>
    </recommendedName>
</protein>
<keyword evidence="4 9" id="KW-0408">Iron</keyword>
<evidence type="ECO:0000256" key="2">
    <source>
        <dbReference type="ARBA" id="ARBA00022485"/>
    </source>
</evidence>
<dbReference type="InterPro" id="IPR042096">
    <property type="entry name" value="Dihydro-acid_dehy_C"/>
</dbReference>
<accession>A0ABT4LX51</accession>
<keyword evidence="6 9" id="KW-0311">Gluconate utilization</keyword>
<keyword evidence="2 9" id="KW-0004">4Fe-4S</keyword>
<dbReference type="PROSITE" id="PS00887">
    <property type="entry name" value="ILVD_EDD_2"/>
    <property type="match status" value="1"/>
</dbReference>
<comment type="catalytic activity">
    <reaction evidence="9">
        <text>6-phospho-D-gluconate = 2-dehydro-3-deoxy-6-phospho-D-gluconate + H2O</text>
        <dbReference type="Rhea" id="RHEA:17277"/>
        <dbReference type="ChEBI" id="CHEBI:15377"/>
        <dbReference type="ChEBI" id="CHEBI:57569"/>
        <dbReference type="ChEBI" id="CHEBI:58759"/>
        <dbReference type="EC" id="4.2.1.12"/>
    </reaction>
</comment>
<feature type="domain" description="Dihydroxy-acid/6-phosphogluconate dehydratase C-terminal" evidence="12">
    <location>
        <begin position="406"/>
        <end position="598"/>
    </location>
</feature>
<dbReference type="RefSeq" id="WP_269402763.1">
    <property type="nucleotide sequence ID" value="NZ_JAPWGW010000003.1"/>
</dbReference>
<dbReference type="InterPro" id="IPR020558">
    <property type="entry name" value="DiOHA_6PGluconate_deHydtase_CS"/>
</dbReference>
<comment type="function">
    <text evidence="9">Catalyzes the dehydration of 6-phospho-D-gluconate to 2-dehydro-3-deoxy-6-phospho-D-gluconate.</text>
</comment>
<keyword evidence="5 9" id="KW-0411">Iron-sulfur</keyword>
<feature type="domain" description="Dihydroxy-acid/6-phosphogluconate dehydratase N-terminal" evidence="11">
    <location>
        <begin position="69"/>
        <end position="378"/>
    </location>
</feature>
<evidence type="ECO:0000313" key="13">
    <source>
        <dbReference type="EMBL" id="MCZ4298697.1"/>
    </source>
</evidence>
<dbReference type="PROSITE" id="PS00886">
    <property type="entry name" value="ILVD_EDD_1"/>
    <property type="match status" value="1"/>
</dbReference>
<evidence type="ECO:0000256" key="4">
    <source>
        <dbReference type="ARBA" id="ARBA00023004"/>
    </source>
</evidence>
<evidence type="ECO:0000256" key="9">
    <source>
        <dbReference type="HAMAP-Rule" id="MF_02094"/>
    </source>
</evidence>
<keyword evidence="14" id="KW-1185">Reference proteome</keyword>
<dbReference type="Pfam" id="PF00920">
    <property type="entry name" value="ILVD_EDD_N"/>
    <property type="match status" value="1"/>
</dbReference>
<comment type="cofactor">
    <cofactor evidence="9">
        <name>[4Fe-4S] cluster</name>
        <dbReference type="ChEBI" id="CHEBI:49883"/>
    </cofactor>
    <text evidence="9">Binds 1 [4Fe-4S] cluster.</text>
</comment>
<dbReference type="NCBIfam" id="TIGR01196">
    <property type="entry name" value="edd"/>
    <property type="match status" value="1"/>
</dbReference>
<evidence type="ECO:0000259" key="12">
    <source>
        <dbReference type="Pfam" id="PF24877"/>
    </source>
</evidence>
<dbReference type="GO" id="GO:0004456">
    <property type="term" value="F:phosphogluconate dehydratase activity"/>
    <property type="evidence" value="ECO:0007669"/>
    <property type="project" value="UniProtKB-EC"/>
</dbReference>
<dbReference type="Gene3D" id="3.50.30.80">
    <property type="entry name" value="IlvD/EDD C-terminal domain-like"/>
    <property type="match status" value="1"/>
</dbReference>
<keyword evidence="3 9" id="KW-0479">Metal-binding</keyword>
<comment type="similarity">
    <text evidence="1 9">Belongs to the IlvD/Edd family.</text>
</comment>
<dbReference type="Pfam" id="PF24877">
    <property type="entry name" value="ILV_EDD_C"/>
    <property type="match status" value="1"/>
</dbReference>
<evidence type="ECO:0000256" key="1">
    <source>
        <dbReference type="ARBA" id="ARBA00006486"/>
    </source>
</evidence>
<dbReference type="EMBL" id="JAPWGW010000003">
    <property type="protein sequence ID" value="MCZ4298697.1"/>
    <property type="molecule type" value="Genomic_DNA"/>
</dbReference>
<evidence type="ECO:0000256" key="10">
    <source>
        <dbReference type="NCBIfam" id="TIGR01196"/>
    </source>
</evidence>
<feature type="binding site" evidence="9">
    <location>
        <position position="157"/>
    </location>
    <ligand>
        <name>[4Fe-4S] cluster</name>
        <dbReference type="ChEBI" id="CHEBI:49883"/>
    </ligand>
</feature>
<evidence type="ECO:0000259" key="11">
    <source>
        <dbReference type="Pfam" id="PF00920"/>
    </source>
</evidence>
<organism evidence="13 14">
    <name type="scientific">Henriciella marina</name>
    <dbReference type="NCBI Taxonomy" id="453851"/>
    <lineage>
        <taxon>Bacteria</taxon>
        <taxon>Pseudomonadati</taxon>
        <taxon>Pseudomonadota</taxon>
        <taxon>Alphaproteobacteria</taxon>
        <taxon>Hyphomonadales</taxon>
        <taxon>Hyphomonadaceae</taxon>
        <taxon>Henriciella</taxon>
    </lineage>
</organism>
<dbReference type="Proteomes" id="UP001083770">
    <property type="component" value="Unassembled WGS sequence"/>
</dbReference>
<gene>
    <name evidence="9 13" type="primary">edd</name>
    <name evidence="13" type="ORF">O4G74_11555</name>
</gene>
<comment type="pathway">
    <text evidence="9">Carbohydrate metabolism; Entner-Doudoroff pathway.</text>
</comment>
<evidence type="ECO:0000256" key="7">
    <source>
        <dbReference type="ARBA" id="ARBA00023239"/>
    </source>
</evidence>
<keyword evidence="8 9" id="KW-0119">Carbohydrate metabolism</keyword>
<dbReference type="InterPro" id="IPR037237">
    <property type="entry name" value="IlvD/EDD_N"/>
</dbReference>
<evidence type="ECO:0000313" key="14">
    <source>
        <dbReference type="Proteomes" id="UP001083770"/>
    </source>
</evidence>
<proteinExistence type="inferred from homology"/>
<reference evidence="13" key="1">
    <citation type="submission" date="2022-12" db="EMBL/GenBank/DDBJ databases">
        <title>Bacterial isolates from different developmental stages of Nematostella vectensis.</title>
        <authorList>
            <person name="Fraune S."/>
        </authorList>
    </citation>
    <scope>NUCLEOTIDE SEQUENCE</scope>
    <source>
        <strain evidence="13">G21632-S1</strain>
    </source>
</reference>
<dbReference type="InterPro" id="IPR004786">
    <property type="entry name" value="6-phosphgluc_deHydtase"/>
</dbReference>
<dbReference type="PANTHER" id="PTHR43661:SF1">
    <property type="entry name" value="PHOSPHOGLUCONATE DEHYDRATASE"/>
    <property type="match status" value="1"/>
</dbReference>
<dbReference type="EC" id="4.2.1.12" evidence="9 10"/>
<name>A0ABT4LX51_9PROT</name>
<evidence type="ECO:0000256" key="6">
    <source>
        <dbReference type="ARBA" id="ARBA00023064"/>
    </source>
</evidence>